<protein>
    <submittedName>
        <fullName evidence="16">Uncharacterized protein</fullName>
    </submittedName>
</protein>
<keyword evidence="11" id="KW-1071">Ligand-gated ion channel</keyword>
<evidence type="ECO:0000256" key="9">
    <source>
        <dbReference type="ARBA" id="ARBA00023170"/>
    </source>
</evidence>
<evidence type="ECO:0000256" key="3">
    <source>
        <dbReference type="ARBA" id="ARBA00022448"/>
    </source>
</evidence>
<keyword evidence="17" id="KW-1185">Reference proteome</keyword>
<evidence type="ECO:0000313" key="17">
    <source>
        <dbReference type="Proteomes" id="UP000002358"/>
    </source>
</evidence>
<dbReference type="InterPro" id="IPR001320">
    <property type="entry name" value="Iontro_rcpt_C"/>
</dbReference>
<dbReference type="SMR" id="A0A7M7QIU7"/>
<dbReference type="GeneID" id="116417596"/>
<name>A0A7M7QIU7_NASVI</name>
<feature type="transmembrane region" description="Helical" evidence="13">
    <location>
        <begin position="788"/>
        <end position="810"/>
    </location>
</feature>
<evidence type="ECO:0000256" key="8">
    <source>
        <dbReference type="ARBA" id="ARBA00023136"/>
    </source>
</evidence>
<keyword evidence="5 13" id="KW-0812">Transmembrane</keyword>
<dbReference type="EnsemblMetazoa" id="XM_031931394">
    <property type="protein sequence ID" value="XP_031787254"/>
    <property type="gene ID" value="LOC116417596"/>
</dbReference>
<proteinExistence type="inferred from homology"/>
<keyword evidence="7" id="KW-0406">Ion transport</keyword>
<keyword evidence="12" id="KW-0407">Ion channel</keyword>
<dbReference type="KEGG" id="nvi:116417596"/>
<keyword evidence="8 13" id="KW-0472">Membrane</keyword>
<comment type="similarity">
    <text evidence="2">Belongs to the glutamate-gated ion channel (TC 1.A.10.1) family.</text>
</comment>
<evidence type="ECO:0000256" key="1">
    <source>
        <dbReference type="ARBA" id="ARBA00004651"/>
    </source>
</evidence>
<dbReference type="InterPro" id="IPR019594">
    <property type="entry name" value="Glu/Gly-bd"/>
</dbReference>
<keyword evidence="10" id="KW-0325">Glycoprotein</keyword>
<comment type="subcellular location">
    <subcellularLocation>
        <location evidence="1">Cell membrane</location>
        <topology evidence="1">Multi-pass membrane protein</topology>
    </subcellularLocation>
</comment>
<dbReference type="PANTHER" id="PTHR42643">
    <property type="entry name" value="IONOTROPIC RECEPTOR 20A-RELATED"/>
    <property type="match status" value="1"/>
</dbReference>
<feature type="transmembrane region" description="Helical" evidence="13">
    <location>
        <begin position="730"/>
        <end position="748"/>
    </location>
</feature>
<feature type="domain" description="Ionotropic glutamate receptor L-glutamate and glycine-binding" evidence="15">
    <location>
        <begin position="194"/>
        <end position="266"/>
    </location>
</feature>
<evidence type="ECO:0000256" key="5">
    <source>
        <dbReference type="ARBA" id="ARBA00022692"/>
    </source>
</evidence>
<evidence type="ECO:0000256" key="12">
    <source>
        <dbReference type="ARBA" id="ARBA00023303"/>
    </source>
</evidence>
<accession>A0A7M7QIU7</accession>
<evidence type="ECO:0000256" key="7">
    <source>
        <dbReference type="ARBA" id="ARBA00023065"/>
    </source>
</evidence>
<feature type="transmembrane region" description="Helical" evidence="13">
    <location>
        <begin position="352"/>
        <end position="373"/>
    </location>
</feature>
<evidence type="ECO:0000256" key="13">
    <source>
        <dbReference type="SAM" id="Phobius"/>
    </source>
</evidence>
<reference evidence="16" key="1">
    <citation type="submission" date="2021-01" db="UniProtKB">
        <authorList>
            <consortium name="EnsemblMetazoa"/>
        </authorList>
    </citation>
    <scope>IDENTIFICATION</scope>
</reference>
<dbReference type="InParanoid" id="A0A7M7QIU7"/>
<evidence type="ECO:0000259" key="14">
    <source>
        <dbReference type="Pfam" id="PF00060"/>
    </source>
</evidence>
<evidence type="ECO:0000256" key="6">
    <source>
        <dbReference type="ARBA" id="ARBA00022989"/>
    </source>
</evidence>
<evidence type="ECO:0000256" key="10">
    <source>
        <dbReference type="ARBA" id="ARBA00023180"/>
    </source>
</evidence>
<evidence type="ECO:0000313" key="16">
    <source>
        <dbReference type="EnsemblMetazoa" id="XP_031787254"/>
    </source>
</evidence>
<dbReference type="InterPro" id="IPR052192">
    <property type="entry name" value="Insect_Ionotropic_Sensory_Rcpt"/>
</dbReference>
<sequence length="1028" mass="120000">MEESIKTFATDFAVDTLSFKLLRRFSSRKILSQAIHHSEFFANYKSLYTGNKRQLIVLLLTDDQTLKIFEQFTKIHNLSMYAWFIVFWARRGTALHDYCEKPKVNRFHLNFDVRMLVKCLENPEIREWYALDPKAEVRVNELMEWMPGTGLIRKTKLTFYQRRRDFNGKLLKVSTVKELVRTAGNSNKIEDRPIELMMTEMMRYMNFNVSFQQPIPNYGLFNQTEQEWNGMLGNLSRGEIDMCFTDITMTRQRHRYFDYTWPLFMTPNVLYIKKVGKSAVKWNAYSKAFDYKIWISIMILMTIASIAVTIIKAKIKQTYGNKNSFLENQLYVWGIFCQQGLPAFPDSSPLRIAYVSMFFCAIVITAAFSGSIISNLTNLAIVLPFTSFKEFVSLGTYKLTVMKNSFDHEYFTYNQDPIVAKMKQMMVRDKDLPANNVEGLQQICREKAAFYTNEAMKNKVAKTVPCKITAILTGGNRFMALPLSKNNPLTGFLNHHEEELQSFGNFTKDHNLAFHNWLVIFYGMPTKSMLDFCEKPPDNRLNLNIDYHVLVKCYDSEKIREWYASKARDTVKTLDLIEWKAESGLIVRNKKNVYDRRRDFGGAELKIAAMMDQEQLPRLTADGQMQHIDVYQNIIYELINAMNFSVTLLPAVKTYGRFDESQNKWIGFMGEILAGNIEVPFSEFGIVSERLDSFDYTWPLTLAHSMLYYKDPEISDIEWNAYINGFSVDVWITFAIILTILPIVLAYIKARIEGKYDFIENYLHVWGIFCQQGIEDDSYSLSWKITIIFFYLSQLVLFGVYSAILVSYLATLKTRLPFTTVEEFLNDGSYKLVTILNGSDETFFLNTKDPVLVKMRNTQMLPWKSLPLNFTEGFKMACDGGRKIALYSHDQKVKKYKSARACKLARVPVNRRRYQALPLVKDSPLRNFFSYYILRFQEHGMSNRLFNMYYNRYDDFSTEFSPVNLQEIAPALAILLFGMILSFVIMLLERLYFKIKHRHSSTINGIKMPQKVLVKMQQKIVRNRTMFS</sequence>
<keyword evidence="9" id="KW-0675">Receptor</keyword>
<dbReference type="Pfam" id="PF00060">
    <property type="entry name" value="Lig_chan"/>
    <property type="match status" value="1"/>
</dbReference>
<dbReference type="Proteomes" id="UP000002358">
    <property type="component" value="Chromosome 5"/>
</dbReference>
<organism evidence="16 17">
    <name type="scientific">Nasonia vitripennis</name>
    <name type="common">Parasitic wasp</name>
    <dbReference type="NCBI Taxonomy" id="7425"/>
    <lineage>
        <taxon>Eukaryota</taxon>
        <taxon>Metazoa</taxon>
        <taxon>Ecdysozoa</taxon>
        <taxon>Arthropoda</taxon>
        <taxon>Hexapoda</taxon>
        <taxon>Insecta</taxon>
        <taxon>Pterygota</taxon>
        <taxon>Neoptera</taxon>
        <taxon>Endopterygota</taxon>
        <taxon>Hymenoptera</taxon>
        <taxon>Apocrita</taxon>
        <taxon>Proctotrupomorpha</taxon>
        <taxon>Chalcidoidea</taxon>
        <taxon>Pteromalidae</taxon>
        <taxon>Pteromalinae</taxon>
        <taxon>Nasonia</taxon>
    </lineage>
</organism>
<dbReference type="GO" id="GO:0015276">
    <property type="term" value="F:ligand-gated monoatomic ion channel activity"/>
    <property type="evidence" value="ECO:0007669"/>
    <property type="project" value="InterPro"/>
</dbReference>
<dbReference type="RefSeq" id="XP_031787254.1">
    <property type="nucleotide sequence ID" value="XM_031931394.1"/>
</dbReference>
<keyword evidence="4" id="KW-1003">Cell membrane</keyword>
<dbReference type="GO" id="GO:0050906">
    <property type="term" value="P:detection of stimulus involved in sensory perception"/>
    <property type="evidence" value="ECO:0007669"/>
    <property type="project" value="UniProtKB-ARBA"/>
</dbReference>
<evidence type="ECO:0000256" key="4">
    <source>
        <dbReference type="ARBA" id="ARBA00022475"/>
    </source>
</evidence>
<dbReference type="PANTHER" id="PTHR42643:SF30">
    <property type="entry name" value="IONOTROPIC RECEPTOR 40A-RELATED"/>
    <property type="match status" value="1"/>
</dbReference>
<feature type="transmembrane region" description="Helical" evidence="13">
    <location>
        <begin position="293"/>
        <end position="311"/>
    </location>
</feature>
<feature type="transmembrane region" description="Helical" evidence="13">
    <location>
        <begin position="968"/>
        <end position="988"/>
    </location>
</feature>
<dbReference type="Pfam" id="PF10613">
    <property type="entry name" value="Lig_chan-Glu_bd"/>
    <property type="match status" value="1"/>
</dbReference>
<evidence type="ECO:0000256" key="2">
    <source>
        <dbReference type="ARBA" id="ARBA00008685"/>
    </source>
</evidence>
<keyword evidence="6 13" id="KW-1133">Transmembrane helix</keyword>
<feature type="domain" description="Ionotropic glutamate receptor C-terminal" evidence="14">
    <location>
        <begin position="291"/>
        <end position="393"/>
    </location>
</feature>
<dbReference type="SUPFAM" id="SSF53850">
    <property type="entry name" value="Periplasmic binding protein-like II"/>
    <property type="match status" value="2"/>
</dbReference>
<dbReference type="Gene3D" id="3.40.190.10">
    <property type="entry name" value="Periplasmic binding protein-like II"/>
    <property type="match status" value="4"/>
</dbReference>
<keyword evidence="3" id="KW-0813">Transport</keyword>
<evidence type="ECO:0000256" key="11">
    <source>
        <dbReference type="ARBA" id="ARBA00023286"/>
    </source>
</evidence>
<evidence type="ECO:0000259" key="15">
    <source>
        <dbReference type="Pfam" id="PF10613"/>
    </source>
</evidence>
<dbReference type="OrthoDB" id="8195021at2759"/>
<dbReference type="GO" id="GO:0005886">
    <property type="term" value="C:plasma membrane"/>
    <property type="evidence" value="ECO:0007669"/>
    <property type="project" value="UniProtKB-SubCell"/>
</dbReference>
<dbReference type="AlphaFoldDB" id="A0A7M7QIU7"/>